<dbReference type="eggNOG" id="ENOG5030QCI">
    <property type="taxonomic scope" value="Bacteria"/>
</dbReference>
<evidence type="ECO:0000313" key="1">
    <source>
        <dbReference type="EMBL" id="EAZ90440.1"/>
    </source>
</evidence>
<sequence>MLKTLSFKLIKTGLGVIVSLTSIHILTHTSQAAILRLSPDSSSDNLTLEEITPQNFIESDLFSQLIPTKEGITTVNNSFSSQTITEAVSQPSNISLESVVSSLSQIDLEAERDGKTQEVPILPQVDPADIYKEIYDFGTTVAEDLSDPISAGVLPALEGIPAPRGGVGIRERGGQVAGIPSPTLNQSSLPRFGGPVAIIGNPSANFTNPLRQVALPSASRVQANNWGDDKVNVFFASLPQEEVVDIDIFMRTVYRTNMSDMIKQIDESLDTTIDTEFHSMPAEIFPSNPMPSGEYNRSL</sequence>
<proteinExistence type="predicted"/>
<protein>
    <submittedName>
        <fullName evidence="1">Uncharacterized protein</fullName>
    </submittedName>
</protein>
<name>A3IT09_9CHRO</name>
<dbReference type="EMBL" id="AAXW01000025">
    <property type="protein sequence ID" value="EAZ90440.1"/>
    <property type="molecule type" value="Genomic_DNA"/>
</dbReference>
<dbReference type="AlphaFoldDB" id="A3IT09"/>
<dbReference type="OrthoDB" id="428249at2"/>
<organism evidence="1 2">
    <name type="scientific">Crocosphaera chwakensis CCY0110</name>
    <dbReference type="NCBI Taxonomy" id="391612"/>
    <lineage>
        <taxon>Bacteria</taxon>
        <taxon>Bacillati</taxon>
        <taxon>Cyanobacteriota</taxon>
        <taxon>Cyanophyceae</taxon>
        <taxon>Oscillatoriophycideae</taxon>
        <taxon>Chroococcales</taxon>
        <taxon>Aphanothecaceae</taxon>
        <taxon>Crocosphaera</taxon>
        <taxon>Crocosphaera chwakensis</taxon>
    </lineage>
</organism>
<dbReference type="Proteomes" id="UP000003781">
    <property type="component" value="Unassembled WGS sequence"/>
</dbReference>
<comment type="caution">
    <text evidence="1">The sequence shown here is derived from an EMBL/GenBank/DDBJ whole genome shotgun (WGS) entry which is preliminary data.</text>
</comment>
<keyword evidence="2" id="KW-1185">Reference proteome</keyword>
<accession>A3IT09</accession>
<gene>
    <name evidence="1" type="ORF">CY0110_28944</name>
</gene>
<evidence type="ECO:0000313" key="2">
    <source>
        <dbReference type="Proteomes" id="UP000003781"/>
    </source>
</evidence>
<reference evidence="1 2" key="1">
    <citation type="submission" date="2007-03" db="EMBL/GenBank/DDBJ databases">
        <authorList>
            <person name="Stal L."/>
            <person name="Ferriera S."/>
            <person name="Johnson J."/>
            <person name="Kravitz S."/>
            <person name="Beeson K."/>
            <person name="Sutton G."/>
            <person name="Rogers Y.-H."/>
            <person name="Friedman R."/>
            <person name="Frazier M."/>
            <person name="Venter J.C."/>
        </authorList>
    </citation>
    <scope>NUCLEOTIDE SEQUENCE [LARGE SCALE GENOMIC DNA]</scope>
    <source>
        <strain evidence="1 2">CCY0110</strain>
    </source>
</reference>
<dbReference type="RefSeq" id="WP_008276514.1">
    <property type="nucleotide sequence ID" value="NZ_AAXW01000025.1"/>
</dbReference>